<comment type="caution">
    <text evidence="2">The sequence shown here is derived from an EMBL/GenBank/DDBJ whole genome shotgun (WGS) entry which is preliminary data.</text>
</comment>
<dbReference type="AlphaFoldDB" id="A0A5B7DS66"/>
<dbReference type="InterPro" id="IPR035979">
    <property type="entry name" value="RBD_domain_sf"/>
</dbReference>
<evidence type="ECO:0000256" key="1">
    <source>
        <dbReference type="SAM" id="MobiDB-lite"/>
    </source>
</evidence>
<reference evidence="2 3" key="1">
    <citation type="submission" date="2019-05" db="EMBL/GenBank/DDBJ databases">
        <title>Another draft genome of Portunus trituberculatus and its Hox gene families provides insights of decapod evolution.</title>
        <authorList>
            <person name="Jeong J.-H."/>
            <person name="Song I."/>
            <person name="Kim S."/>
            <person name="Choi T."/>
            <person name="Kim D."/>
            <person name="Ryu S."/>
            <person name="Kim W."/>
        </authorList>
    </citation>
    <scope>NUCLEOTIDE SEQUENCE [LARGE SCALE GENOMIC DNA]</scope>
    <source>
        <tissue evidence="2">Muscle</tissue>
    </source>
</reference>
<dbReference type="Proteomes" id="UP000324222">
    <property type="component" value="Unassembled WGS sequence"/>
</dbReference>
<feature type="compositionally biased region" description="Gly residues" evidence="1">
    <location>
        <begin position="16"/>
        <end position="36"/>
    </location>
</feature>
<evidence type="ECO:0000313" key="3">
    <source>
        <dbReference type="Proteomes" id="UP000324222"/>
    </source>
</evidence>
<dbReference type="GO" id="GO:0003676">
    <property type="term" value="F:nucleic acid binding"/>
    <property type="evidence" value="ECO:0007669"/>
    <property type="project" value="InterPro"/>
</dbReference>
<name>A0A5B7DS66_PORTR</name>
<feature type="region of interest" description="Disordered" evidence="1">
    <location>
        <begin position="1"/>
        <end position="50"/>
    </location>
</feature>
<proteinExistence type="predicted"/>
<dbReference type="SUPFAM" id="SSF54928">
    <property type="entry name" value="RNA-binding domain, RBD"/>
    <property type="match status" value="1"/>
</dbReference>
<sequence length="115" mass="12181">MGPHEHKAQALNSYRGGAGGGGGGGGGRYNEGGRYGGQRPRKPLPTEPPYTAYVGNLPQGVVQGDIDQIFKEERVSPAGGPMHLSVVREQEQTPLQVSSLEVTHHMLTSCCALWA</sequence>
<protein>
    <submittedName>
        <fullName evidence="2">Eukaryotic translation initiation factor 4H</fullName>
    </submittedName>
</protein>
<dbReference type="EMBL" id="VSRR010001305">
    <property type="protein sequence ID" value="MPC24248.1"/>
    <property type="molecule type" value="Genomic_DNA"/>
</dbReference>
<accession>A0A5B7DS66</accession>
<keyword evidence="2" id="KW-0648">Protein biosynthesis</keyword>
<keyword evidence="2" id="KW-0396">Initiation factor</keyword>
<organism evidence="2 3">
    <name type="scientific">Portunus trituberculatus</name>
    <name type="common">Swimming crab</name>
    <name type="synonym">Neptunus trituberculatus</name>
    <dbReference type="NCBI Taxonomy" id="210409"/>
    <lineage>
        <taxon>Eukaryota</taxon>
        <taxon>Metazoa</taxon>
        <taxon>Ecdysozoa</taxon>
        <taxon>Arthropoda</taxon>
        <taxon>Crustacea</taxon>
        <taxon>Multicrustacea</taxon>
        <taxon>Malacostraca</taxon>
        <taxon>Eumalacostraca</taxon>
        <taxon>Eucarida</taxon>
        <taxon>Decapoda</taxon>
        <taxon>Pleocyemata</taxon>
        <taxon>Brachyura</taxon>
        <taxon>Eubrachyura</taxon>
        <taxon>Portunoidea</taxon>
        <taxon>Portunidae</taxon>
        <taxon>Portuninae</taxon>
        <taxon>Portunus</taxon>
    </lineage>
</organism>
<evidence type="ECO:0000313" key="2">
    <source>
        <dbReference type="EMBL" id="MPC24248.1"/>
    </source>
</evidence>
<dbReference type="GO" id="GO:0003743">
    <property type="term" value="F:translation initiation factor activity"/>
    <property type="evidence" value="ECO:0007669"/>
    <property type="project" value="UniProtKB-KW"/>
</dbReference>
<gene>
    <name evidence="2" type="primary">EIF4H_1</name>
    <name evidence="2" type="ORF">E2C01_017325</name>
</gene>
<keyword evidence="3" id="KW-1185">Reference proteome</keyword>
<dbReference type="OrthoDB" id="48651at2759"/>